<sequence length="199" mass="22333">LDSDCPGQSEQLHLDLSEFEELLARAAVQIPAEDLDPRISRILNMRQSFADYVFERLCERYRPGSALFTGAGACAYQYLAIRIPQLLSNDNGEGEIDNCGANAGAVPLEDDDFDEGSRWRRQYQRRQEFLLVRRTMQTSHISLLAVLRRDNLTPDGSSSPVSSSPEQLLSNRGLVARVHDVVEQCVFKAWHSLYCPGSS</sequence>
<evidence type="ECO:0000313" key="2">
    <source>
        <dbReference type="WBParaSite" id="maker-uti_cns_0008034-snap-gene-0.4-mRNA-1"/>
    </source>
</evidence>
<organism evidence="1 2">
    <name type="scientific">Macrostomum lignano</name>
    <dbReference type="NCBI Taxonomy" id="282301"/>
    <lineage>
        <taxon>Eukaryota</taxon>
        <taxon>Metazoa</taxon>
        <taxon>Spiralia</taxon>
        <taxon>Lophotrochozoa</taxon>
        <taxon>Platyhelminthes</taxon>
        <taxon>Rhabditophora</taxon>
        <taxon>Macrostomorpha</taxon>
        <taxon>Macrostomida</taxon>
        <taxon>Macrostomidae</taxon>
        <taxon>Macrostomum</taxon>
    </lineage>
</organism>
<dbReference type="Proteomes" id="UP000095280">
    <property type="component" value="Unplaced"/>
</dbReference>
<protein>
    <submittedName>
        <fullName evidence="2">ATP_Ca_trans_C domain-containing protein</fullName>
    </submittedName>
</protein>
<accession>A0A1I8HTW2</accession>
<evidence type="ECO:0000313" key="1">
    <source>
        <dbReference type="Proteomes" id="UP000095280"/>
    </source>
</evidence>
<reference evidence="2" key="1">
    <citation type="submission" date="2016-11" db="UniProtKB">
        <authorList>
            <consortium name="WormBaseParasite"/>
        </authorList>
    </citation>
    <scope>IDENTIFICATION</scope>
</reference>
<name>A0A1I8HTW2_9PLAT</name>
<proteinExistence type="predicted"/>
<dbReference type="WBParaSite" id="maker-uti_cns_0008034-snap-gene-0.4-mRNA-1">
    <property type="protein sequence ID" value="maker-uti_cns_0008034-snap-gene-0.4-mRNA-1"/>
    <property type="gene ID" value="maker-uti_cns_0008034-snap-gene-0.4"/>
</dbReference>
<keyword evidence="1" id="KW-1185">Reference proteome</keyword>
<dbReference type="AlphaFoldDB" id="A0A1I8HTW2"/>